<evidence type="ECO:0000313" key="1">
    <source>
        <dbReference type="EMBL" id="AQS50976.1"/>
    </source>
</evidence>
<dbReference type="EMBL" id="CP019697">
    <property type="protein sequence ID" value="AQS50976.1"/>
    <property type="molecule type" value="Genomic_DNA"/>
</dbReference>
<sequence length="150" mass="16762">MCLSGCQLFEPWQRAQQKFVQEKEHIDFLQQSVRHSVQAKAPTQHIEQPWVVGKVQPLARELILPPAFQADVSTTLIFQTQALDLDQIAERIALATQIPVRVQPEAKLSPESFLPAGQAKLGQAAPDDCDSWAIPSPWHKASTELALFLM</sequence>
<gene>
    <name evidence="1" type="ORF">PAEH1_04240</name>
</gene>
<accession>A0A1U9JYY5</accession>
<dbReference type="KEGG" id="phn:PAEH1_04240"/>
<reference evidence="1 2" key="1">
    <citation type="submission" date="2017-01" db="EMBL/GenBank/DDBJ databases">
        <title>Complete Genome Sequence of Paenalcaligenes hominis, Isolated from a paraplegic Patient with neurogenic bladder.</title>
        <authorList>
            <person name="Mukhopadhyay R."/>
            <person name="Joaquin J."/>
            <person name="Hogue R."/>
            <person name="Kilaru A."/>
            <person name="Jospin G."/>
            <person name="Mars K."/>
            <person name="Eisen J.A."/>
            <person name="Chaturvedi V."/>
        </authorList>
    </citation>
    <scope>NUCLEOTIDE SEQUENCE [LARGE SCALE GENOMIC DNA]</scope>
    <source>
        <strain evidence="1 2">15S00501</strain>
    </source>
</reference>
<evidence type="ECO:0000313" key="2">
    <source>
        <dbReference type="Proteomes" id="UP000189369"/>
    </source>
</evidence>
<dbReference type="AlphaFoldDB" id="A0A1U9JYY5"/>
<organism evidence="1 2">
    <name type="scientific">Paenalcaligenes hominis</name>
    <dbReference type="NCBI Taxonomy" id="643674"/>
    <lineage>
        <taxon>Bacteria</taxon>
        <taxon>Pseudomonadati</taxon>
        <taxon>Pseudomonadota</taxon>
        <taxon>Betaproteobacteria</taxon>
        <taxon>Burkholderiales</taxon>
        <taxon>Alcaligenaceae</taxon>
        <taxon>Paenalcaligenes</taxon>
    </lineage>
</organism>
<dbReference type="Proteomes" id="UP000189369">
    <property type="component" value="Chromosome"/>
</dbReference>
<dbReference type="STRING" id="643674.PAEH1_04240"/>
<name>A0A1U9JYY5_9BURK</name>
<proteinExistence type="predicted"/>
<protein>
    <submittedName>
        <fullName evidence="1">Uncharacterized protein</fullName>
    </submittedName>
</protein>